<evidence type="ECO:0000256" key="7">
    <source>
        <dbReference type="ARBA" id="ARBA00022962"/>
    </source>
</evidence>
<evidence type="ECO:0000256" key="4">
    <source>
        <dbReference type="ARBA" id="ARBA00022741"/>
    </source>
</evidence>
<dbReference type="InterPro" id="IPR017932">
    <property type="entry name" value="GATase_2_dom"/>
</dbReference>
<dbReference type="Pfam" id="PF00733">
    <property type="entry name" value="Asn_synthase"/>
    <property type="match status" value="1"/>
</dbReference>
<dbReference type="SUPFAM" id="SSF56235">
    <property type="entry name" value="N-terminal nucleophile aminohydrolases (Ntn hydrolases)"/>
    <property type="match status" value="1"/>
</dbReference>
<comment type="catalytic activity">
    <reaction evidence="8">
        <text>L-aspartate + L-glutamine + ATP + H2O = L-asparagine + L-glutamate + AMP + diphosphate + H(+)</text>
        <dbReference type="Rhea" id="RHEA:12228"/>
        <dbReference type="ChEBI" id="CHEBI:15377"/>
        <dbReference type="ChEBI" id="CHEBI:15378"/>
        <dbReference type="ChEBI" id="CHEBI:29985"/>
        <dbReference type="ChEBI" id="CHEBI:29991"/>
        <dbReference type="ChEBI" id="CHEBI:30616"/>
        <dbReference type="ChEBI" id="CHEBI:33019"/>
        <dbReference type="ChEBI" id="CHEBI:58048"/>
        <dbReference type="ChEBI" id="CHEBI:58359"/>
        <dbReference type="ChEBI" id="CHEBI:456215"/>
        <dbReference type="EC" id="6.3.5.4"/>
    </reaction>
</comment>
<gene>
    <name evidence="12" type="ORF">BHU72_02145</name>
</gene>
<evidence type="ECO:0000256" key="6">
    <source>
        <dbReference type="ARBA" id="ARBA00022888"/>
    </source>
</evidence>
<evidence type="ECO:0000256" key="10">
    <source>
        <dbReference type="PIRSR" id="PIRSR001589-3"/>
    </source>
</evidence>
<dbReference type="InterPro" id="IPR006426">
    <property type="entry name" value="Asn_synth_AEB"/>
</dbReference>
<dbReference type="PIRSF" id="PIRSF001589">
    <property type="entry name" value="Asn_synthetase_glu-h"/>
    <property type="match status" value="1"/>
</dbReference>
<dbReference type="InterPro" id="IPR051786">
    <property type="entry name" value="ASN_synthetase/amidase"/>
</dbReference>
<dbReference type="GO" id="GO:0006529">
    <property type="term" value="P:asparagine biosynthetic process"/>
    <property type="evidence" value="ECO:0007669"/>
    <property type="project" value="UniProtKB-KW"/>
</dbReference>
<dbReference type="Proteomes" id="UP000095255">
    <property type="component" value="Unassembled WGS sequence"/>
</dbReference>
<organism evidence="12 13">
    <name type="scientific">Desulfuribacillus stibiiarsenatis</name>
    <dbReference type="NCBI Taxonomy" id="1390249"/>
    <lineage>
        <taxon>Bacteria</taxon>
        <taxon>Bacillati</taxon>
        <taxon>Bacillota</taxon>
        <taxon>Desulfuribacillia</taxon>
        <taxon>Desulfuribacillales</taxon>
        <taxon>Desulfuribacillaceae</taxon>
        <taxon>Desulfuribacillus</taxon>
    </lineage>
</organism>
<accession>A0A1E5L707</accession>
<reference evidence="12 13" key="1">
    <citation type="submission" date="2016-09" db="EMBL/GenBank/DDBJ databases">
        <title>Desulfuribacillus arsenicus sp. nov., an obligately anaerobic, dissimilatory arsenic- and antimonate-reducing bacterium isolated from anoxic sediments.</title>
        <authorList>
            <person name="Abin C.A."/>
            <person name="Hollibaugh J.T."/>
        </authorList>
    </citation>
    <scope>NUCLEOTIDE SEQUENCE [LARGE SCALE GENOMIC DNA]</scope>
    <source>
        <strain evidence="12 13">MLFW-2</strain>
    </source>
</reference>
<evidence type="ECO:0000313" key="13">
    <source>
        <dbReference type="Proteomes" id="UP000095255"/>
    </source>
</evidence>
<dbReference type="GO" id="GO:0004066">
    <property type="term" value="F:asparagine synthase (glutamine-hydrolyzing) activity"/>
    <property type="evidence" value="ECO:0007669"/>
    <property type="project" value="UniProtKB-EC"/>
</dbReference>
<proteinExistence type="inferred from homology"/>
<keyword evidence="6" id="KW-0028">Amino-acid biosynthesis</keyword>
<dbReference type="InterPro" id="IPR014729">
    <property type="entry name" value="Rossmann-like_a/b/a_fold"/>
</dbReference>
<dbReference type="InterPro" id="IPR029055">
    <property type="entry name" value="Ntn_hydrolases_N"/>
</dbReference>
<evidence type="ECO:0000256" key="2">
    <source>
        <dbReference type="ARBA" id="ARBA00005752"/>
    </source>
</evidence>
<keyword evidence="4 9" id="KW-0547">Nucleotide-binding</keyword>
<dbReference type="AlphaFoldDB" id="A0A1E5L707"/>
<evidence type="ECO:0000259" key="11">
    <source>
        <dbReference type="PROSITE" id="PS51278"/>
    </source>
</evidence>
<comment type="caution">
    <text evidence="12">The sequence shown here is derived from an EMBL/GenBank/DDBJ whole genome shotgun (WGS) entry which is preliminary data.</text>
</comment>
<keyword evidence="5 9" id="KW-0067">ATP-binding</keyword>
<evidence type="ECO:0000256" key="8">
    <source>
        <dbReference type="ARBA" id="ARBA00048741"/>
    </source>
</evidence>
<dbReference type="GO" id="GO:0005524">
    <property type="term" value="F:ATP binding"/>
    <property type="evidence" value="ECO:0007669"/>
    <property type="project" value="UniProtKB-KW"/>
</dbReference>
<dbReference type="CDD" id="cd01991">
    <property type="entry name" value="Asn_synthase_B_C"/>
    <property type="match status" value="1"/>
</dbReference>
<dbReference type="Pfam" id="PF13537">
    <property type="entry name" value="GATase_7"/>
    <property type="match status" value="1"/>
</dbReference>
<dbReference type="PROSITE" id="PS51278">
    <property type="entry name" value="GATASE_TYPE_2"/>
    <property type="match status" value="1"/>
</dbReference>
<feature type="binding site" evidence="9">
    <location>
        <begin position="340"/>
        <end position="341"/>
    </location>
    <ligand>
        <name>ATP</name>
        <dbReference type="ChEBI" id="CHEBI:30616"/>
    </ligand>
</feature>
<evidence type="ECO:0000256" key="1">
    <source>
        <dbReference type="ARBA" id="ARBA00005187"/>
    </source>
</evidence>
<dbReference type="STRING" id="1390249.BHU72_02145"/>
<dbReference type="PANTHER" id="PTHR43284">
    <property type="entry name" value="ASPARAGINE SYNTHETASE (GLUTAMINE-HYDROLYZING)"/>
    <property type="match status" value="1"/>
</dbReference>
<feature type="site" description="Important for beta-aspartyl-AMP intermediate formation" evidence="10">
    <location>
        <position position="342"/>
    </location>
</feature>
<dbReference type="InterPro" id="IPR033738">
    <property type="entry name" value="AsnB_N"/>
</dbReference>
<dbReference type="NCBIfam" id="TIGR01536">
    <property type="entry name" value="asn_synth_AEB"/>
    <property type="match status" value="1"/>
</dbReference>
<keyword evidence="7" id="KW-0315">Glutamine amidotransferase</keyword>
<dbReference type="GO" id="GO:0005829">
    <property type="term" value="C:cytosol"/>
    <property type="evidence" value="ECO:0007669"/>
    <property type="project" value="TreeGrafter"/>
</dbReference>
<dbReference type="CDD" id="cd00712">
    <property type="entry name" value="AsnB"/>
    <property type="match status" value="1"/>
</dbReference>
<protein>
    <recommendedName>
        <fullName evidence="3">asparagine synthase (glutamine-hydrolyzing)</fullName>
        <ecNumber evidence="3">6.3.5.4</ecNumber>
    </recommendedName>
</protein>
<feature type="binding site" evidence="9">
    <location>
        <position position="81"/>
    </location>
    <ligand>
        <name>L-glutamine</name>
        <dbReference type="ChEBI" id="CHEBI:58359"/>
    </ligand>
</feature>
<keyword evidence="6" id="KW-0061">Asparagine biosynthesis</keyword>
<keyword evidence="13" id="KW-1185">Reference proteome</keyword>
<comment type="pathway">
    <text evidence="1">Amino-acid biosynthesis; L-asparagine biosynthesis; L-asparagine from L-aspartate (L-Gln route): step 1/1.</text>
</comment>
<dbReference type="InterPro" id="IPR001962">
    <property type="entry name" value="Asn_synthase"/>
</dbReference>
<evidence type="ECO:0000256" key="5">
    <source>
        <dbReference type="ARBA" id="ARBA00022840"/>
    </source>
</evidence>
<dbReference type="SUPFAM" id="SSF52402">
    <property type="entry name" value="Adenine nucleotide alpha hydrolases-like"/>
    <property type="match status" value="1"/>
</dbReference>
<sequence>MLGKMTEQILHRGPDDFGFHVHGPVGLGFRRLSIIDLEGGHQPLSNEDQTIWIAFNGEIYNYKELREDLLVKGHVFATDSDTEVIVHLYEEYGVNCANKLRGMFAFLIWDSKQQRLYGARDPFGIKPFYYIQTDRRFAFASEIKSLLQIPEYDASVDEQSFLNYLTFQYVPDPMTMFKDIVKVPAAHYFVIENDVMQVERYWHAEFKPDETKDLSYFVEGIRDVMRDSVKAHLVSDVPRGAFLSSGIDSSSIVALVKEIEDVRTYTVGFDCGKYNEADFARETANYIGTKHEDLTITSEMFWTNLPRLIWHQDDPVADPAAIALYFVAKIASEHITVVLSGEGADEIFGGYNIYHEPESLKLFQYIPPSVKSTLAEVASMLPDGTKGKSFLQRGAKSVEERFYGNAFIFNETDKRNLSTLEERFFQYYRKPSDITQSIYGRVKSYDDVTKMQYLDLHTWLPGDILMKADKMTMANSLELRVPFLDKKVFEFAATIPTKYRIHNGTTKYALREAMKQILPEPVANRKKLGFPVPTRDWLRGNLYEPIKELIICSDTEHLLNKNEVLQLLEIHKSGKADMSRKIWTIVVFMLWHRIFIEKQDEFIPQGRKREYSFSYYYRKHKFLNSGGYH</sequence>
<dbReference type="PANTHER" id="PTHR43284:SF1">
    <property type="entry name" value="ASPARAGINE SYNTHETASE"/>
    <property type="match status" value="1"/>
</dbReference>
<comment type="similarity">
    <text evidence="2">Belongs to the asparagine synthetase family.</text>
</comment>
<evidence type="ECO:0000256" key="3">
    <source>
        <dbReference type="ARBA" id="ARBA00012737"/>
    </source>
</evidence>
<evidence type="ECO:0000313" key="12">
    <source>
        <dbReference type="EMBL" id="OEH85940.1"/>
    </source>
</evidence>
<feature type="domain" description="Glutamine amidotransferase type-2" evidence="11">
    <location>
        <begin position="1"/>
        <end position="194"/>
    </location>
</feature>
<name>A0A1E5L707_9FIRM</name>
<evidence type="ECO:0000256" key="9">
    <source>
        <dbReference type="PIRSR" id="PIRSR001589-2"/>
    </source>
</evidence>
<dbReference type="Gene3D" id="3.40.50.620">
    <property type="entry name" value="HUPs"/>
    <property type="match status" value="1"/>
</dbReference>
<dbReference type="Gene3D" id="3.60.20.10">
    <property type="entry name" value="Glutamine Phosphoribosylpyrophosphate, subunit 1, domain 1"/>
    <property type="match status" value="1"/>
</dbReference>
<dbReference type="EMBL" id="MJAT01000012">
    <property type="protein sequence ID" value="OEH85940.1"/>
    <property type="molecule type" value="Genomic_DNA"/>
</dbReference>
<dbReference type="EC" id="6.3.5.4" evidence="3"/>
<feature type="binding site" evidence="9">
    <location>
        <position position="267"/>
    </location>
    <ligand>
        <name>ATP</name>
        <dbReference type="ChEBI" id="CHEBI:30616"/>
    </ligand>
</feature>